<protein>
    <recommendedName>
        <fullName evidence="3">CCHC-type domain-containing protein</fullName>
    </recommendedName>
</protein>
<reference evidence="4" key="1">
    <citation type="submission" date="2022-07" db="EMBL/GenBank/DDBJ databases">
        <title>Draft genome sequence of Zalerion maritima ATCC 34329, a (micro)plastics degrading marine fungus.</title>
        <authorList>
            <person name="Paco A."/>
            <person name="Goncalves M.F.M."/>
            <person name="Rocha-Santos T.A.P."/>
            <person name="Alves A."/>
        </authorList>
    </citation>
    <scope>NUCLEOTIDE SEQUENCE</scope>
    <source>
        <strain evidence="4">ATCC 34329</strain>
    </source>
</reference>
<dbReference type="PANTHER" id="PTHR38166">
    <property type="entry name" value="C2H2-TYPE DOMAIN-CONTAINING PROTEIN-RELATED"/>
    <property type="match status" value="1"/>
</dbReference>
<feature type="compositionally biased region" description="Low complexity" evidence="2">
    <location>
        <begin position="1253"/>
        <end position="1262"/>
    </location>
</feature>
<evidence type="ECO:0000256" key="1">
    <source>
        <dbReference type="PROSITE-ProRule" id="PRU00047"/>
    </source>
</evidence>
<dbReference type="Proteomes" id="UP001201980">
    <property type="component" value="Unassembled WGS sequence"/>
</dbReference>
<keyword evidence="1" id="KW-0479">Metal-binding</keyword>
<feature type="domain" description="CCHC-type" evidence="3">
    <location>
        <begin position="690"/>
        <end position="704"/>
    </location>
</feature>
<keyword evidence="5" id="KW-1185">Reference proteome</keyword>
<feature type="compositionally biased region" description="Low complexity" evidence="2">
    <location>
        <begin position="1212"/>
        <end position="1223"/>
    </location>
</feature>
<comment type="caution">
    <text evidence="4">The sequence shown here is derived from an EMBL/GenBank/DDBJ whole genome shotgun (WGS) entry which is preliminary data.</text>
</comment>
<feature type="region of interest" description="Disordered" evidence="2">
    <location>
        <begin position="748"/>
        <end position="822"/>
    </location>
</feature>
<sequence length="1270" mass="136145">MVGDPDNNGAGKSPERHGRQAVDGDARESASAFSAAATTPESPTHNPANSAGHSSPQTLFPSQRRVGAAGHSTDLPLRVKSEHVEEEPGITIKTEPGIMAATTPSPSNSHERSSTMPSESSDDETQTSERPSENPETQALETKQQLLESMMASVHEMLPGLMNQLRVREDKRKASASVSLQKSVQISSNQAVPLNVHSQRDEYQSRRLRTSPAIASMEDSTSPSIPFAAAPPEPSSNAIGGTAEAVSSKDRLGGKQISRAATWRRRRDERTESIQAATPSKLQKIVSKMGLVRGGDAKKKSDDKESPPPPSESSSQRKKKSAPKPAAATAQRDVPCSMGSFSGASPLVPLNAKSKPPKRKGPLAAADVVRSVMQTRKQKSASPAAPQARVTEVIDDDVLEEEEDDEEDVEIEEECVVEEVEKEEDNDKLDDSYELLGFGLSESPAPQAAVPPGAKVDSKSSNPRLSSATTVPQIPKGPGRALALQYSMTSTPVVVSSTAPPQGPEATCARLDGHFQGNRDFFTLGSTSIGSVIRPPSYKASSHEIQARPPVLQSPPPSAPPSIPGYGIQGAPSHRLSPHSGENAAPSSLIETAFMPITSARYDLGSPRMSNMRDEIRSEAVLPKLHVPSLLPPPPPGGLQMYQGPSHGERGSKRKSSRGGASASASPKPASGGSGTGDGNHIARYDSALKCYTCGSTSHAAKDCANESSFVQDSPFAIDYSTASGHLTFEESSADLDQFFHLSYGKGEDEQEDELAGGQGIGASEESVEPSRSTRTPHRRRKRVKDDEDMPEGQVKDGGSPRRQKQLKITTPEDGSGGEKKKLACPFYKRNPRKYANGQACTGPGWDTTHRLKEHLYRKHSLPPSCPRCQLEFKTTSQVDTHLLSDPPCQVQAANALKEGITQKQEKLLRSRRRDEKAQTEVQKWRKIYLILFPETNPKAMPSAFYELDPPKQVQALHNQDDAQGGNAKDAHGAGLDGYEEFLKQQLPLMVRQELERRIDDTPTFGLGMMMQMDEGMKTELVSIMQSVQLSLFSSFKQGSMARIGTGMPASQPQGQAQSQTPSQAGYSPRGFDGSSAGSGDYACAFSISNFMSTPPTQSDTTGSFSRGRERIICGSTPTQSQHSSSLTPPPDTTDSTTYLDMMNGMPTTTPTPGGGASWTQDISPAELMQLSQYADPQDPTVMQHTEWYGEGDMTGVDDGAQEKLALPSWGASAAATAPPASTKDGEGTYMYPAAGGNENGENSWFAVDNHTQQQQQQQQQQAGEAAAGK</sequence>
<accession>A0AAD5WNU0</accession>
<feature type="compositionally biased region" description="Polar residues" evidence="2">
    <location>
        <begin position="134"/>
        <end position="147"/>
    </location>
</feature>
<dbReference type="EMBL" id="JAKWBI020000546">
    <property type="protein sequence ID" value="KAJ2893951.1"/>
    <property type="molecule type" value="Genomic_DNA"/>
</dbReference>
<feature type="compositionally biased region" description="Low complexity" evidence="2">
    <location>
        <begin position="1047"/>
        <end position="1066"/>
    </location>
</feature>
<dbReference type="PANTHER" id="PTHR38166:SF1">
    <property type="entry name" value="C2H2-TYPE DOMAIN-CONTAINING PROTEIN"/>
    <property type="match status" value="1"/>
</dbReference>
<name>A0AAD5WNU0_9PEZI</name>
<dbReference type="GO" id="GO:0008270">
    <property type="term" value="F:zinc ion binding"/>
    <property type="evidence" value="ECO:0007669"/>
    <property type="project" value="UniProtKB-KW"/>
</dbReference>
<feature type="compositionally biased region" description="Low complexity" evidence="2">
    <location>
        <begin position="323"/>
        <end position="332"/>
    </location>
</feature>
<feature type="region of interest" description="Disordered" evidence="2">
    <location>
        <begin position="1211"/>
        <end position="1270"/>
    </location>
</feature>
<keyword evidence="1" id="KW-0862">Zinc</keyword>
<feature type="compositionally biased region" description="Polar residues" evidence="2">
    <location>
        <begin position="176"/>
        <end position="192"/>
    </location>
</feature>
<gene>
    <name evidence="4" type="ORF">MKZ38_008057</name>
</gene>
<dbReference type="InterPro" id="IPR001878">
    <property type="entry name" value="Znf_CCHC"/>
</dbReference>
<feature type="compositionally biased region" description="Acidic residues" evidence="2">
    <location>
        <begin position="393"/>
        <end position="413"/>
    </location>
</feature>
<evidence type="ECO:0000256" key="2">
    <source>
        <dbReference type="SAM" id="MobiDB-lite"/>
    </source>
</evidence>
<feature type="compositionally biased region" description="Low complexity" evidence="2">
    <location>
        <begin position="658"/>
        <end position="671"/>
    </location>
</feature>
<proteinExistence type="predicted"/>
<feature type="region of interest" description="Disordered" evidence="2">
    <location>
        <begin position="1"/>
        <end position="413"/>
    </location>
</feature>
<feature type="region of interest" description="Disordered" evidence="2">
    <location>
        <begin position="535"/>
        <end position="585"/>
    </location>
</feature>
<feature type="compositionally biased region" description="Basic and acidic residues" evidence="2">
    <location>
        <begin position="295"/>
        <end position="306"/>
    </location>
</feature>
<feature type="region of interest" description="Disordered" evidence="2">
    <location>
        <begin position="624"/>
        <end position="679"/>
    </location>
</feature>
<evidence type="ECO:0000313" key="4">
    <source>
        <dbReference type="EMBL" id="KAJ2893951.1"/>
    </source>
</evidence>
<keyword evidence="1" id="KW-0863">Zinc-finger</keyword>
<feature type="compositionally biased region" description="Low complexity" evidence="2">
    <location>
        <begin position="29"/>
        <end position="44"/>
    </location>
</feature>
<feature type="region of interest" description="Disordered" evidence="2">
    <location>
        <begin position="1043"/>
        <end position="1074"/>
    </location>
</feature>
<evidence type="ECO:0000259" key="3">
    <source>
        <dbReference type="PROSITE" id="PS50158"/>
    </source>
</evidence>
<dbReference type="PROSITE" id="PS50158">
    <property type="entry name" value="ZF_CCHC"/>
    <property type="match status" value="1"/>
</dbReference>
<dbReference type="AlphaFoldDB" id="A0AAD5WNU0"/>
<feature type="compositionally biased region" description="Polar residues" evidence="2">
    <location>
        <begin position="45"/>
        <end position="61"/>
    </location>
</feature>
<feature type="compositionally biased region" description="Polar residues" evidence="2">
    <location>
        <begin position="459"/>
        <end position="472"/>
    </location>
</feature>
<feature type="region of interest" description="Disordered" evidence="2">
    <location>
        <begin position="441"/>
        <end position="478"/>
    </location>
</feature>
<feature type="compositionally biased region" description="Basic and acidic residues" evidence="2">
    <location>
        <begin position="13"/>
        <end position="28"/>
    </location>
</feature>
<dbReference type="GO" id="GO:0003676">
    <property type="term" value="F:nucleic acid binding"/>
    <property type="evidence" value="ECO:0007669"/>
    <property type="project" value="InterPro"/>
</dbReference>
<evidence type="ECO:0000313" key="5">
    <source>
        <dbReference type="Proteomes" id="UP001201980"/>
    </source>
</evidence>
<feature type="compositionally biased region" description="Pro residues" evidence="2">
    <location>
        <begin position="552"/>
        <end position="563"/>
    </location>
</feature>
<organism evidence="4 5">
    <name type="scientific">Zalerion maritima</name>
    <dbReference type="NCBI Taxonomy" id="339359"/>
    <lineage>
        <taxon>Eukaryota</taxon>
        <taxon>Fungi</taxon>
        <taxon>Dikarya</taxon>
        <taxon>Ascomycota</taxon>
        <taxon>Pezizomycotina</taxon>
        <taxon>Sordariomycetes</taxon>
        <taxon>Lulworthiomycetidae</taxon>
        <taxon>Lulworthiales</taxon>
        <taxon>Lulworthiaceae</taxon>
        <taxon>Zalerion</taxon>
    </lineage>
</organism>